<protein>
    <submittedName>
        <fullName evidence="2">Uncharacterized protein</fullName>
    </submittedName>
</protein>
<feature type="compositionally biased region" description="Polar residues" evidence="1">
    <location>
        <begin position="60"/>
        <end position="75"/>
    </location>
</feature>
<evidence type="ECO:0000313" key="2">
    <source>
        <dbReference type="EMBL" id="RRT63542.1"/>
    </source>
</evidence>
<evidence type="ECO:0000313" key="3">
    <source>
        <dbReference type="Proteomes" id="UP000287651"/>
    </source>
</evidence>
<feature type="region of interest" description="Disordered" evidence="1">
    <location>
        <begin position="55"/>
        <end position="75"/>
    </location>
</feature>
<reference evidence="2 3" key="1">
    <citation type="journal article" date="2014" name="Agronomy (Basel)">
        <title>A Draft Genome Sequence for Ensete ventricosum, the Drought-Tolerant Tree Against Hunger.</title>
        <authorList>
            <person name="Harrison J."/>
            <person name="Moore K.A."/>
            <person name="Paszkiewicz K."/>
            <person name="Jones T."/>
            <person name="Grant M."/>
            <person name="Ambacheew D."/>
            <person name="Muzemil S."/>
            <person name="Studholme D.J."/>
        </authorList>
    </citation>
    <scope>NUCLEOTIDE SEQUENCE [LARGE SCALE GENOMIC DNA]</scope>
</reference>
<proteinExistence type="predicted"/>
<dbReference type="AlphaFoldDB" id="A0A426ZHT9"/>
<name>A0A426ZHT9_ENSVE</name>
<comment type="caution">
    <text evidence="2">The sequence shown here is derived from an EMBL/GenBank/DDBJ whole genome shotgun (WGS) entry which is preliminary data.</text>
</comment>
<dbReference type="Proteomes" id="UP000287651">
    <property type="component" value="Unassembled WGS sequence"/>
</dbReference>
<sequence>MMLIVPLSTEYEFHKTGSDLYLFQLKEFSRILFGHYLRRAELQVEQGSVRKFSTREEAVTRNSTRTGHSPRPFSTSTTPCFKVKKRIILRVLDLKPLDFSCRAGLVPGPVLSEEVLDHKGLRLLP</sequence>
<gene>
    <name evidence="2" type="ORF">B296_00014897</name>
</gene>
<accession>A0A426ZHT9</accession>
<evidence type="ECO:0000256" key="1">
    <source>
        <dbReference type="SAM" id="MobiDB-lite"/>
    </source>
</evidence>
<dbReference type="EMBL" id="AMZH03006556">
    <property type="protein sequence ID" value="RRT63542.1"/>
    <property type="molecule type" value="Genomic_DNA"/>
</dbReference>
<organism evidence="2 3">
    <name type="scientific">Ensete ventricosum</name>
    <name type="common">Abyssinian banana</name>
    <name type="synonym">Musa ensete</name>
    <dbReference type="NCBI Taxonomy" id="4639"/>
    <lineage>
        <taxon>Eukaryota</taxon>
        <taxon>Viridiplantae</taxon>
        <taxon>Streptophyta</taxon>
        <taxon>Embryophyta</taxon>
        <taxon>Tracheophyta</taxon>
        <taxon>Spermatophyta</taxon>
        <taxon>Magnoliopsida</taxon>
        <taxon>Liliopsida</taxon>
        <taxon>Zingiberales</taxon>
        <taxon>Musaceae</taxon>
        <taxon>Ensete</taxon>
    </lineage>
</organism>